<reference evidence="12 13" key="1">
    <citation type="journal article" date="2023" name="Sci. Data">
        <title>Genome assembly of the Korean intertidal mud-creeper Batillaria attramentaria.</title>
        <authorList>
            <person name="Patra A.K."/>
            <person name="Ho P.T."/>
            <person name="Jun S."/>
            <person name="Lee S.J."/>
            <person name="Kim Y."/>
            <person name="Won Y.J."/>
        </authorList>
    </citation>
    <scope>NUCLEOTIDE SEQUENCE [LARGE SCALE GENOMIC DNA]</scope>
    <source>
        <strain evidence="12">Wonlab-2016</strain>
    </source>
</reference>
<keyword evidence="2" id="KW-0812">Transmembrane</keyword>
<dbReference type="PROSITE" id="PS00383">
    <property type="entry name" value="TYR_PHOSPHATASE_1"/>
    <property type="match status" value="1"/>
</dbReference>
<dbReference type="PROSITE" id="PS50056">
    <property type="entry name" value="TYR_PHOSPHATASE_2"/>
    <property type="match status" value="1"/>
</dbReference>
<keyword evidence="4" id="KW-0378">Hydrolase</keyword>
<dbReference type="InterPro" id="IPR013783">
    <property type="entry name" value="Ig-like_fold"/>
</dbReference>
<dbReference type="Gene3D" id="3.90.190.10">
    <property type="entry name" value="Protein tyrosine phosphatase superfamily"/>
    <property type="match status" value="2"/>
</dbReference>
<keyword evidence="6" id="KW-1133">Transmembrane helix</keyword>
<dbReference type="Proteomes" id="UP001519460">
    <property type="component" value="Unassembled WGS sequence"/>
</dbReference>
<dbReference type="SMART" id="SM00404">
    <property type="entry name" value="PTPc_motif"/>
    <property type="match status" value="1"/>
</dbReference>
<organism evidence="12 13">
    <name type="scientific">Batillaria attramentaria</name>
    <dbReference type="NCBI Taxonomy" id="370345"/>
    <lineage>
        <taxon>Eukaryota</taxon>
        <taxon>Metazoa</taxon>
        <taxon>Spiralia</taxon>
        <taxon>Lophotrochozoa</taxon>
        <taxon>Mollusca</taxon>
        <taxon>Gastropoda</taxon>
        <taxon>Caenogastropoda</taxon>
        <taxon>Sorbeoconcha</taxon>
        <taxon>Cerithioidea</taxon>
        <taxon>Batillariidae</taxon>
        <taxon>Batillaria</taxon>
    </lineage>
</organism>
<sequence length="1110" mass="121972">IPAGGSGCADDGSGNTQDECVNGAVCQNTMCKHDYGQPCSDNCRRETQCDAGHCRRNPGQPCDPDNSDECIQASVCQGVQGGDNFCKLKSGQLCNSFPSHCVTNADCPGSGFSRMCTCGNNYYDNNGLCLERLAYGVACSSNDMCQSSFRCADSGDGGDRCLCPQNKFRDNMQCKDRSTLAVTITTNGGYQARQVRIQWTKPVTSGQVYYVASLGSQTKPNSTDQTAIFTNLIPGTQYNANVEASIRKEDYGTDSVSYTSTKPVKTKPAIPGELLQNTYQGVNSTQHAGRDVTIQFGKSVGKVDSYTVNVTQEGTGSPIPGAVSVTPTAVNATFTNLIPDASYDVIMIANSNGITSDPQTDTFRVQAEPAGEVSQLTVQDTGSQWIRVTWQKPGTPNGQIKGYTVRVNRESTPSDCVTGVSITCADCTYNETRLRPNTSDCDQDLTVITKTLAELADESHVLDVNITGLSPNVTYDMHVIAFNHKGSGMKTDRQAETKQEDYDTRQYTITGLMNYWKYQVTVFAFTTLGSSPQPTVTQARTLDSQPGQLETFNVSQPTNSAQHLNLTVACPEERQRNGPISAIGYNSTVVNTGEAGPSGSDNTDCSRSFVIKASGFVAETKYQINVFAITRYYHGEISTDTVTLQARAPSLNRRPSGSVKIIEESGTDAATQTSVTVNLCTCLVDDDQGEIISACLIVCRKSDTEDCKPEPSTSDNQKCAYLPSWKMFQNSNTGRYRPTPDDWHKSSLFRDAGRRRRSAPHRDRRATTEVKQYTIGNDTNCGDADASVYCDGPLKPDSEYVIIPVACTSGGCAEYDQPSVIRTKGPDKARVEVLHRNSNLHFLSEYQELLDSRTGHFTTDVGKLEINMMKNRYPAILPYDHTRVKLFTRGHQNQDYINASYISTTVDRYWPTQMDSPSQYGEVTITMTSHSVLPSHTVRKITARMIGEEKQEVTQFELTGWRGHKCTLALEDVADMVQTVGDVTRSCTGPITVHCSDGTTRTASFIALDMLNRFVEEHELSAEVNVFRVLYNMMKCRPHLIQSEDQYIFIHDVLSVIISRKMQDGRGKGKVYQNLGYTDNVYDSTDMYSTIQDTNPYEKLTPQGKATSSL</sequence>
<dbReference type="EMBL" id="JACVVK020000710">
    <property type="protein sequence ID" value="KAK7453169.1"/>
    <property type="molecule type" value="Genomic_DNA"/>
</dbReference>
<evidence type="ECO:0008006" key="14">
    <source>
        <dbReference type="Google" id="ProtNLM"/>
    </source>
</evidence>
<evidence type="ECO:0000256" key="6">
    <source>
        <dbReference type="ARBA" id="ARBA00022989"/>
    </source>
</evidence>
<keyword evidence="13" id="KW-1185">Reference proteome</keyword>
<gene>
    <name evidence="12" type="ORF">BaRGS_00039652</name>
</gene>
<dbReference type="InterPro" id="IPR029021">
    <property type="entry name" value="Prot-tyrosine_phosphatase-like"/>
</dbReference>
<evidence type="ECO:0000313" key="12">
    <source>
        <dbReference type="EMBL" id="KAK7453169.1"/>
    </source>
</evidence>
<feature type="domain" description="Fibronectin type-III" evidence="11">
    <location>
        <begin position="372"/>
        <end position="472"/>
    </location>
</feature>
<accession>A0ABD0J2I9</accession>
<dbReference type="SMART" id="SM00194">
    <property type="entry name" value="PTPc"/>
    <property type="match status" value="1"/>
</dbReference>
<evidence type="ECO:0000256" key="5">
    <source>
        <dbReference type="ARBA" id="ARBA00022912"/>
    </source>
</evidence>
<dbReference type="SUPFAM" id="SSF49265">
    <property type="entry name" value="Fibronectin type III"/>
    <property type="match status" value="3"/>
</dbReference>
<comment type="subcellular location">
    <subcellularLocation>
        <location evidence="1">Membrane</location>
        <topology evidence="1">Single-pass membrane protein</topology>
    </subcellularLocation>
</comment>
<evidence type="ECO:0000256" key="2">
    <source>
        <dbReference type="ARBA" id="ARBA00022692"/>
    </source>
</evidence>
<protein>
    <recommendedName>
        <fullName evidence="14">Protein-tyrosine-phosphatase</fullName>
    </recommendedName>
</protein>
<dbReference type="Gene3D" id="2.60.40.10">
    <property type="entry name" value="Immunoglobulins"/>
    <property type="match status" value="4"/>
</dbReference>
<dbReference type="SUPFAM" id="SSF52799">
    <property type="entry name" value="(Phosphotyrosine protein) phosphatases II"/>
    <property type="match status" value="1"/>
</dbReference>
<dbReference type="InterPro" id="IPR000242">
    <property type="entry name" value="PTP_cat"/>
</dbReference>
<name>A0ABD0J2I9_9CAEN</name>
<evidence type="ECO:0000256" key="7">
    <source>
        <dbReference type="ARBA" id="ARBA00023136"/>
    </source>
</evidence>
<dbReference type="GO" id="GO:0016020">
    <property type="term" value="C:membrane"/>
    <property type="evidence" value="ECO:0007669"/>
    <property type="project" value="UniProtKB-SubCell"/>
</dbReference>
<dbReference type="InterPro" id="IPR016130">
    <property type="entry name" value="Tyr_Pase_AS"/>
</dbReference>
<feature type="domain" description="Tyrosine specific protein phosphatases" evidence="10">
    <location>
        <begin position="971"/>
        <end position="1048"/>
    </location>
</feature>
<dbReference type="CDD" id="cd00063">
    <property type="entry name" value="FN3"/>
    <property type="match status" value="3"/>
</dbReference>
<evidence type="ECO:0000259" key="11">
    <source>
        <dbReference type="PROSITE" id="PS50853"/>
    </source>
</evidence>
<dbReference type="InterPro" id="IPR003961">
    <property type="entry name" value="FN3_dom"/>
</dbReference>
<evidence type="ECO:0000256" key="1">
    <source>
        <dbReference type="ARBA" id="ARBA00004167"/>
    </source>
</evidence>
<proteinExistence type="predicted"/>
<keyword evidence="3" id="KW-0732">Signal</keyword>
<evidence type="ECO:0000256" key="8">
    <source>
        <dbReference type="ARBA" id="ARBA00023180"/>
    </source>
</evidence>
<dbReference type="InterPro" id="IPR036116">
    <property type="entry name" value="FN3_sf"/>
</dbReference>
<dbReference type="Pfam" id="PF00102">
    <property type="entry name" value="Y_phosphatase"/>
    <property type="match status" value="1"/>
</dbReference>
<comment type="caution">
    <text evidence="12">The sequence shown here is derived from an EMBL/GenBank/DDBJ whole genome shotgun (WGS) entry which is preliminary data.</text>
</comment>
<evidence type="ECO:0000259" key="10">
    <source>
        <dbReference type="PROSITE" id="PS50056"/>
    </source>
</evidence>
<keyword evidence="7" id="KW-0472">Membrane</keyword>
<keyword evidence="5" id="KW-0904">Protein phosphatase</keyword>
<dbReference type="Pfam" id="PF00041">
    <property type="entry name" value="fn3"/>
    <property type="match status" value="1"/>
</dbReference>
<dbReference type="PANTHER" id="PTHR46957">
    <property type="entry name" value="CYTOKINE RECEPTOR"/>
    <property type="match status" value="1"/>
</dbReference>
<dbReference type="PANTHER" id="PTHR46957:SF3">
    <property type="entry name" value="CYTOKINE RECEPTOR"/>
    <property type="match status" value="1"/>
</dbReference>
<dbReference type="InterPro" id="IPR050713">
    <property type="entry name" value="RTP_Phos/Ushers"/>
</dbReference>
<evidence type="ECO:0000256" key="3">
    <source>
        <dbReference type="ARBA" id="ARBA00022729"/>
    </source>
</evidence>
<evidence type="ECO:0000313" key="13">
    <source>
        <dbReference type="Proteomes" id="UP001519460"/>
    </source>
</evidence>
<dbReference type="PROSITE" id="PS50853">
    <property type="entry name" value="FN3"/>
    <property type="match status" value="2"/>
</dbReference>
<evidence type="ECO:0000256" key="4">
    <source>
        <dbReference type="ARBA" id="ARBA00022801"/>
    </source>
</evidence>
<dbReference type="SMART" id="SM00060">
    <property type="entry name" value="FN3"/>
    <property type="match status" value="4"/>
</dbReference>
<dbReference type="AlphaFoldDB" id="A0ABD0J2I9"/>
<dbReference type="InterPro" id="IPR003595">
    <property type="entry name" value="Tyr_Pase_cat"/>
</dbReference>
<dbReference type="PROSITE" id="PS50055">
    <property type="entry name" value="TYR_PHOSPHATASE_PTP"/>
    <property type="match status" value="1"/>
</dbReference>
<feature type="non-terminal residue" evidence="12">
    <location>
        <position position="1"/>
    </location>
</feature>
<keyword evidence="8" id="KW-0325">Glycoprotein</keyword>
<feature type="domain" description="Fibronectin type-III" evidence="11">
    <location>
        <begin position="163"/>
        <end position="269"/>
    </location>
</feature>
<dbReference type="InterPro" id="IPR000387">
    <property type="entry name" value="Tyr_Pase_dom"/>
</dbReference>
<feature type="domain" description="Tyrosine-protein phosphatase" evidence="9">
    <location>
        <begin position="842"/>
        <end position="1057"/>
    </location>
</feature>
<evidence type="ECO:0000259" key="9">
    <source>
        <dbReference type="PROSITE" id="PS50055"/>
    </source>
</evidence>
<dbReference type="GO" id="GO:0004721">
    <property type="term" value="F:phosphoprotein phosphatase activity"/>
    <property type="evidence" value="ECO:0007669"/>
    <property type="project" value="UniProtKB-KW"/>
</dbReference>